<feature type="domain" description="Thioredoxin" evidence="11">
    <location>
        <begin position="27"/>
        <end position="196"/>
    </location>
</feature>
<dbReference type="PANTHER" id="PTHR42799">
    <property type="entry name" value="MITOCHONDRIAL PEPTIDE METHIONINE SULFOXIDE REDUCTASE"/>
    <property type="match status" value="1"/>
</dbReference>
<keyword evidence="2 8" id="KW-0560">Oxidoreductase</keyword>
<dbReference type="FunFam" id="2.170.150.20:FF:000003">
    <property type="entry name" value="Peptide methionine sulfoxide reductase MsrB"/>
    <property type="match status" value="1"/>
</dbReference>
<protein>
    <recommendedName>
        <fullName evidence="8 9">Multifunctional fusion protein</fullName>
    </recommendedName>
    <domain>
        <recommendedName>
            <fullName evidence="9">Peptide methionine sulfoxide reductase MsrA</fullName>
            <shortName evidence="9">Protein-methionine-S-oxide reductase</shortName>
            <ecNumber evidence="9">1.8.4.11</ecNumber>
        </recommendedName>
        <alternativeName>
            <fullName evidence="9">Peptide-methionine (S)-S-oxide reductase</fullName>
            <shortName evidence="9">Peptide Met(O) reductase</shortName>
        </alternativeName>
    </domain>
    <domain>
        <recommendedName>
            <fullName evidence="8">Peptide methionine sulfoxide reductase MsrB</fullName>
            <ecNumber evidence="8">1.8.4.12</ecNumber>
        </recommendedName>
        <alternativeName>
            <fullName evidence="8">Peptide-methionine (R)-S-oxide reductase</fullName>
        </alternativeName>
    </domain>
</protein>
<accession>A0AAX1F7S0</accession>
<dbReference type="SUPFAM" id="SSF51316">
    <property type="entry name" value="Mss4-like"/>
    <property type="match status" value="1"/>
</dbReference>
<feature type="active site" description="Nucleophile" evidence="8">
    <location>
        <position position="516"/>
    </location>
</feature>
<dbReference type="GO" id="GO:0034599">
    <property type="term" value="P:cellular response to oxidative stress"/>
    <property type="evidence" value="ECO:0007669"/>
    <property type="project" value="TreeGrafter"/>
</dbReference>
<sequence>MSSTFSKAQTMLRKILLLLAAIIPAVLILGFFAPKFIAQAKPGAHAMPSNPAFAQRLVSLHTPGGQPVQTLLKSNRPTLVKFWASWCPLCLSELQTTAEWQQSAEFSGENARANLITIASPGFLGEKPEAEFKEWFAKLDYPGLQVALDDGSLAKAAGVGVYPSWVLLSADGEILRVHKGSLQHEQALALLDNPNADLAAVPVQQHYTAADGSSRTAQTKTIYLAGGCFWGVEAYMQRLPGVVDAVSGYANGQTANPSYEDVIRGSGHAETVKVDYDPERISLADLLRYYFRVIDPTSLNQQGNDRGRQYRTGIYYTDPAEAKTVRAALAAEQRKHRRPIVVEALPLQHFYPAEAYHQDYLAKNPNGYCHIDIGLADKPLDPAEGSSPAPAKGFNPATYRKPDDATLRRTLTDEQYRVTQKGDTERAFSHQYDDLFEPGLYVDIVSGQPLFSSRDKFNSHCGWPSFTRPISPDAITEHDDYSYHMHRTEVRSSAAHSHLGHVFPDGPKDRGGLRYCINGASLRFIPENQMQQQGYGSYLKDLH</sequence>
<dbReference type="InterPro" id="IPR013740">
    <property type="entry name" value="Redoxin"/>
</dbReference>
<dbReference type="InterPro" id="IPR011057">
    <property type="entry name" value="Mss4-like_sf"/>
</dbReference>
<dbReference type="InterPro" id="IPR002569">
    <property type="entry name" value="Met_Sox_Rdtase_MsrA_dom"/>
</dbReference>
<dbReference type="PROSITE" id="PS51790">
    <property type="entry name" value="MSRB"/>
    <property type="match status" value="1"/>
</dbReference>
<dbReference type="SUPFAM" id="SSF55068">
    <property type="entry name" value="Peptide methionine sulfoxide reductase"/>
    <property type="match status" value="1"/>
</dbReference>
<dbReference type="EC" id="1.8.4.12" evidence="8"/>
<evidence type="ECO:0000259" key="12">
    <source>
        <dbReference type="PROSITE" id="PS51790"/>
    </source>
</evidence>
<feature type="domain" description="MsrB" evidence="12">
    <location>
        <begin position="404"/>
        <end position="527"/>
    </location>
</feature>
<evidence type="ECO:0000313" key="14">
    <source>
        <dbReference type="Proteomes" id="UP000326695"/>
    </source>
</evidence>
<dbReference type="NCBIfam" id="NF010625">
    <property type="entry name" value="PRK14018.1"/>
    <property type="match status" value="1"/>
</dbReference>
<evidence type="ECO:0000256" key="9">
    <source>
        <dbReference type="HAMAP-Rule" id="MF_01401"/>
    </source>
</evidence>
<comment type="function">
    <text evidence="4 9">Has an important function as a repair enzyme for proteins that have been inactivated by oxidation. Catalyzes the reversible oxidation-reduction of methionine sulfoxide in proteins to methionine.</text>
</comment>
<evidence type="ECO:0000256" key="5">
    <source>
        <dbReference type="ARBA" id="ARBA00047806"/>
    </source>
</evidence>
<name>A0AAX1F7S0_9NEIS</name>
<dbReference type="CDD" id="cd02966">
    <property type="entry name" value="TlpA_like_family"/>
    <property type="match status" value="1"/>
</dbReference>
<dbReference type="InterPro" id="IPR036509">
    <property type="entry name" value="Met_Sox_Rdtase_MsrA_sf"/>
</dbReference>
<dbReference type="InterPro" id="IPR050162">
    <property type="entry name" value="MsrA_MetSO_reductase"/>
</dbReference>
<dbReference type="AlphaFoldDB" id="A0AAX1F7S0"/>
<proteinExistence type="inferred from homology"/>
<dbReference type="HAMAP" id="MF_01400">
    <property type="entry name" value="MsrB"/>
    <property type="match status" value="1"/>
</dbReference>
<dbReference type="Gene3D" id="2.170.150.20">
    <property type="entry name" value="Peptide methionine sulfoxide reductase"/>
    <property type="match status" value="1"/>
</dbReference>
<dbReference type="PROSITE" id="PS51352">
    <property type="entry name" value="THIOREDOXIN_2"/>
    <property type="match status" value="1"/>
</dbReference>
<comment type="similarity">
    <text evidence="9">Belongs to the MsrA Met sulfoxide reductase family.</text>
</comment>
<dbReference type="GO" id="GO:0005737">
    <property type="term" value="C:cytoplasm"/>
    <property type="evidence" value="ECO:0007669"/>
    <property type="project" value="TreeGrafter"/>
</dbReference>
<evidence type="ECO:0000256" key="2">
    <source>
        <dbReference type="ARBA" id="ARBA00023002"/>
    </source>
</evidence>
<dbReference type="InterPro" id="IPR013766">
    <property type="entry name" value="Thioredoxin_domain"/>
</dbReference>
<evidence type="ECO:0000256" key="10">
    <source>
        <dbReference type="SAM" id="MobiDB-lite"/>
    </source>
</evidence>
<dbReference type="GO" id="GO:0008113">
    <property type="term" value="F:peptide-methionine (S)-S-oxide reductase activity"/>
    <property type="evidence" value="ECO:0007669"/>
    <property type="project" value="UniProtKB-UniRule"/>
</dbReference>
<comment type="catalytic activity">
    <reaction evidence="5 9">
        <text>L-methionyl-[protein] + [thioredoxin]-disulfide + H2O = L-methionyl-(S)-S-oxide-[protein] + [thioredoxin]-dithiol</text>
        <dbReference type="Rhea" id="RHEA:14217"/>
        <dbReference type="Rhea" id="RHEA-COMP:10698"/>
        <dbReference type="Rhea" id="RHEA-COMP:10700"/>
        <dbReference type="Rhea" id="RHEA-COMP:12313"/>
        <dbReference type="Rhea" id="RHEA-COMP:12315"/>
        <dbReference type="ChEBI" id="CHEBI:15377"/>
        <dbReference type="ChEBI" id="CHEBI:16044"/>
        <dbReference type="ChEBI" id="CHEBI:29950"/>
        <dbReference type="ChEBI" id="CHEBI:44120"/>
        <dbReference type="ChEBI" id="CHEBI:50058"/>
        <dbReference type="EC" id="1.8.4.11"/>
    </reaction>
</comment>
<gene>
    <name evidence="13" type="primary">msrAB</name>
    <name evidence="9" type="synonym">msrA</name>
    <name evidence="8" type="synonym">msrB</name>
    <name evidence="13" type="ORF">EZJ17_05550</name>
</gene>
<evidence type="ECO:0000256" key="8">
    <source>
        <dbReference type="HAMAP-Rule" id="MF_01400"/>
    </source>
</evidence>
<dbReference type="Pfam" id="PF01641">
    <property type="entry name" value="SelR"/>
    <property type="match status" value="1"/>
</dbReference>
<dbReference type="Pfam" id="PF08534">
    <property type="entry name" value="Redoxin"/>
    <property type="match status" value="1"/>
</dbReference>
<dbReference type="EC" id="1.8.4.11" evidence="9"/>
<feature type="region of interest" description="Disordered" evidence="10">
    <location>
        <begin position="380"/>
        <end position="405"/>
    </location>
</feature>
<evidence type="ECO:0000256" key="6">
    <source>
        <dbReference type="ARBA" id="ARBA00048488"/>
    </source>
</evidence>
<dbReference type="NCBIfam" id="TIGR00357">
    <property type="entry name" value="peptide-methionine (R)-S-oxide reductase MsrB"/>
    <property type="match status" value="1"/>
</dbReference>
<keyword evidence="14" id="KW-1185">Reference proteome</keyword>
<evidence type="ECO:0000256" key="4">
    <source>
        <dbReference type="ARBA" id="ARBA00024679"/>
    </source>
</evidence>
<evidence type="ECO:0000256" key="3">
    <source>
        <dbReference type="ARBA" id="ARBA00023268"/>
    </source>
</evidence>
<dbReference type="NCBIfam" id="TIGR00401">
    <property type="entry name" value="msrA"/>
    <property type="match status" value="1"/>
</dbReference>
<dbReference type="GO" id="GO:0033743">
    <property type="term" value="F:peptide-methionine (R)-S-oxide reductase activity"/>
    <property type="evidence" value="ECO:0007669"/>
    <property type="project" value="UniProtKB-UniRule"/>
</dbReference>
<organism evidence="13 14">
    <name type="scientific">Eikenella exigua</name>
    <dbReference type="NCBI Taxonomy" id="2528037"/>
    <lineage>
        <taxon>Bacteria</taxon>
        <taxon>Pseudomonadati</taxon>
        <taxon>Pseudomonadota</taxon>
        <taxon>Betaproteobacteria</taxon>
        <taxon>Neisseriales</taxon>
        <taxon>Neisseriaceae</taxon>
        <taxon>Eikenella</taxon>
    </lineage>
</organism>
<dbReference type="SUPFAM" id="SSF52833">
    <property type="entry name" value="Thioredoxin-like"/>
    <property type="match status" value="1"/>
</dbReference>
<dbReference type="InterPro" id="IPR036249">
    <property type="entry name" value="Thioredoxin-like_sf"/>
</dbReference>
<dbReference type="Gene3D" id="3.30.1060.10">
    <property type="entry name" value="Peptide methionine sulphoxide reductase MsrA"/>
    <property type="match status" value="1"/>
</dbReference>
<comment type="similarity">
    <text evidence="1">In the C-terminal section; belongs to the MsrB Met sulfoxide reductase family.</text>
</comment>
<dbReference type="KEGG" id="eex:EZJ17_05550"/>
<reference evidence="14" key="1">
    <citation type="journal article" date="2019" name="J. Anim. Genet.">
        <title>Description and whole genome sequencing of Eikenella exigua sp. nov., isolated from brain abscess and blood.</title>
        <authorList>
            <person name="Stormo K.A."/>
            <person name="Nygaard R.M."/>
            <person name="Bruvold T.S."/>
            <person name="Dimmen G."/>
            <person name="Lindemann P.C."/>
            <person name="Jordal S."/>
            <person name="Kommedal O."/>
        </authorList>
    </citation>
    <scope>NUCLEOTIDE SEQUENCE [LARGE SCALE GENOMIC DNA]</scope>
    <source>
        <strain evidence="14">PXX</strain>
    </source>
</reference>
<evidence type="ECO:0000256" key="7">
    <source>
        <dbReference type="ARBA" id="ARBA00048782"/>
    </source>
</evidence>
<dbReference type="EMBL" id="CP038018">
    <property type="protein sequence ID" value="QED92137.1"/>
    <property type="molecule type" value="Genomic_DNA"/>
</dbReference>
<comment type="caution">
    <text evidence="8">Lacks conserved residue(s) required for the propagation of feature annotation.</text>
</comment>
<evidence type="ECO:0000313" key="13">
    <source>
        <dbReference type="EMBL" id="QED92137.1"/>
    </source>
</evidence>
<dbReference type="Proteomes" id="UP000326695">
    <property type="component" value="Chromosome"/>
</dbReference>
<comment type="catalytic activity">
    <reaction evidence="6 8">
        <text>L-methionyl-[protein] + [thioredoxin]-disulfide + H2O = L-methionyl-(R)-S-oxide-[protein] + [thioredoxin]-dithiol</text>
        <dbReference type="Rhea" id="RHEA:24164"/>
        <dbReference type="Rhea" id="RHEA-COMP:10698"/>
        <dbReference type="Rhea" id="RHEA-COMP:10700"/>
        <dbReference type="Rhea" id="RHEA-COMP:12313"/>
        <dbReference type="Rhea" id="RHEA-COMP:12314"/>
        <dbReference type="ChEBI" id="CHEBI:15377"/>
        <dbReference type="ChEBI" id="CHEBI:16044"/>
        <dbReference type="ChEBI" id="CHEBI:29950"/>
        <dbReference type="ChEBI" id="CHEBI:45764"/>
        <dbReference type="ChEBI" id="CHEBI:50058"/>
        <dbReference type="EC" id="1.8.4.12"/>
    </reaction>
</comment>
<keyword evidence="3" id="KW-0511">Multifunctional enzyme</keyword>
<evidence type="ECO:0000256" key="1">
    <source>
        <dbReference type="ARBA" id="ARBA00008076"/>
    </source>
</evidence>
<dbReference type="Pfam" id="PF01625">
    <property type="entry name" value="PMSR"/>
    <property type="match status" value="1"/>
</dbReference>
<comment type="similarity">
    <text evidence="8">Belongs to the MsrB Met sulfoxide reductase family.</text>
</comment>
<dbReference type="HAMAP" id="MF_01401">
    <property type="entry name" value="MsrA"/>
    <property type="match status" value="1"/>
</dbReference>
<feature type="active site" evidence="9">
    <location>
        <position position="228"/>
    </location>
</feature>
<evidence type="ECO:0000259" key="11">
    <source>
        <dbReference type="PROSITE" id="PS51352"/>
    </source>
</evidence>
<dbReference type="PANTHER" id="PTHR42799:SF2">
    <property type="entry name" value="MITOCHONDRIAL PEPTIDE METHIONINE SULFOXIDE REDUCTASE"/>
    <property type="match status" value="1"/>
</dbReference>
<dbReference type="Gene3D" id="3.40.30.10">
    <property type="entry name" value="Glutaredoxin"/>
    <property type="match status" value="1"/>
</dbReference>
<dbReference type="FunFam" id="3.30.1060.10:FF:000007">
    <property type="entry name" value="Peptide methionine sulfoxide reductase msrA/msrB"/>
    <property type="match status" value="1"/>
</dbReference>
<dbReference type="InterPro" id="IPR002579">
    <property type="entry name" value="Met_Sox_Rdtase_MsrB_dom"/>
</dbReference>
<comment type="catalytic activity">
    <reaction evidence="7 9">
        <text>[thioredoxin]-disulfide + L-methionine + H2O = L-methionine (S)-S-oxide + [thioredoxin]-dithiol</text>
        <dbReference type="Rhea" id="RHEA:19993"/>
        <dbReference type="Rhea" id="RHEA-COMP:10698"/>
        <dbReference type="Rhea" id="RHEA-COMP:10700"/>
        <dbReference type="ChEBI" id="CHEBI:15377"/>
        <dbReference type="ChEBI" id="CHEBI:29950"/>
        <dbReference type="ChEBI" id="CHEBI:50058"/>
        <dbReference type="ChEBI" id="CHEBI:57844"/>
        <dbReference type="ChEBI" id="CHEBI:58772"/>
        <dbReference type="EC" id="1.8.4.11"/>
    </reaction>
</comment>